<evidence type="ECO:0000256" key="1">
    <source>
        <dbReference type="ARBA" id="ARBA00006484"/>
    </source>
</evidence>
<dbReference type="EC" id="1.1.1.47" evidence="5"/>
<keyword evidence="3" id="KW-0753">Steroid metabolism</keyword>
<accession>A0A512TP03</accession>
<dbReference type="Gene3D" id="3.40.50.720">
    <property type="entry name" value="NAD(P)-binding Rossmann-like Domain"/>
    <property type="match status" value="1"/>
</dbReference>
<dbReference type="InterPro" id="IPR002347">
    <property type="entry name" value="SDR_fam"/>
</dbReference>
<evidence type="ECO:0000256" key="3">
    <source>
        <dbReference type="ARBA" id="ARBA00023221"/>
    </source>
</evidence>
<reference evidence="5 7" key="2">
    <citation type="submission" date="2020-01" db="EMBL/GenBank/DDBJ databases">
        <title>Genome sequence of a 1,3-propanediol producer, Clostridium butyricum S3.</title>
        <authorList>
            <person name="Zhou J."/>
        </authorList>
    </citation>
    <scope>NUCLEOTIDE SEQUENCE [LARGE SCALE GENOMIC DNA]</scope>
    <source>
        <strain evidence="5 7">S3</strain>
    </source>
</reference>
<gene>
    <name evidence="4" type="primary">fabG_2</name>
    <name evidence="4" type="ORF">CBU02nite_25050</name>
    <name evidence="5" type="ORF">GND98_013125</name>
</gene>
<dbReference type="NCBIfam" id="NF009466">
    <property type="entry name" value="PRK12826.1-2"/>
    <property type="match status" value="1"/>
</dbReference>
<keyword evidence="3" id="KW-0443">Lipid metabolism</keyword>
<evidence type="ECO:0000256" key="2">
    <source>
        <dbReference type="ARBA" id="ARBA00023002"/>
    </source>
</evidence>
<dbReference type="PANTHER" id="PTHR42879">
    <property type="entry name" value="3-OXOACYL-(ACYL-CARRIER-PROTEIN) REDUCTASE"/>
    <property type="match status" value="1"/>
</dbReference>
<proteinExistence type="inferred from homology"/>
<dbReference type="Proteomes" id="UP000474042">
    <property type="component" value="Unassembled WGS sequence"/>
</dbReference>
<comment type="caution">
    <text evidence="4">The sequence shown here is derived from an EMBL/GenBank/DDBJ whole genome shotgun (WGS) entry which is preliminary data.</text>
</comment>
<keyword evidence="2 5" id="KW-0560">Oxidoreductase</keyword>
<sequence>MYYIDKSVCIYTLYMGRLSGKIALVTGASRGIGRAIAIELAKEGASIVINYSKDHDGAEKTLEEIKKVNGYGVLIKEDISSYENTKIMVDEIISTMGKIDILVNNAGISKIGLFMDSDKENIDHIMNVNLLGPIYLTKHVVNYMIPRKSGNIVNISSMWGETGASCEVLYSASKGGINLFTRSLAKELAPSNIRVNAIAPGVIDTPMNSFLTENEKSELEEEIPLGRFGKPEEVGRLTAFLCSDDSSYITGQVIRTDGGFI</sequence>
<dbReference type="GO" id="GO:0008202">
    <property type="term" value="P:steroid metabolic process"/>
    <property type="evidence" value="ECO:0007669"/>
    <property type="project" value="UniProtKB-KW"/>
</dbReference>
<dbReference type="GO" id="GO:0047936">
    <property type="term" value="F:glucose 1-dehydrogenase [NAD(P)+] activity"/>
    <property type="evidence" value="ECO:0007669"/>
    <property type="project" value="UniProtKB-EC"/>
</dbReference>
<dbReference type="GO" id="GO:0032787">
    <property type="term" value="P:monocarboxylic acid metabolic process"/>
    <property type="evidence" value="ECO:0007669"/>
    <property type="project" value="UniProtKB-ARBA"/>
</dbReference>
<evidence type="ECO:0000313" key="4">
    <source>
        <dbReference type="EMBL" id="GEQ21999.1"/>
    </source>
</evidence>
<dbReference type="Pfam" id="PF13561">
    <property type="entry name" value="adh_short_C2"/>
    <property type="match status" value="1"/>
</dbReference>
<dbReference type="FunFam" id="3.40.50.720:FF:000173">
    <property type="entry name" value="3-oxoacyl-[acyl-carrier protein] reductase"/>
    <property type="match status" value="1"/>
</dbReference>
<evidence type="ECO:0000313" key="5">
    <source>
        <dbReference type="EMBL" id="NAS18783.1"/>
    </source>
</evidence>
<evidence type="ECO:0000313" key="6">
    <source>
        <dbReference type="Proteomes" id="UP000321089"/>
    </source>
</evidence>
<dbReference type="Proteomes" id="UP000321089">
    <property type="component" value="Unassembled WGS sequence"/>
</dbReference>
<dbReference type="AlphaFoldDB" id="A0A512TP03"/>
<dbReference type="EMBL" id="WOFV02000043">
    <property type="protein sequence ID" value="NAS18783.1"/>
    <property type="molecule type" value="Genomic_DNA"/>
</dbReference>
<dbReference type="PANTHER" id="PTHR42879:SF2">
    <property type="entry name" value="3-OXOACYL-[ACYL-CARRIER-PROTEIN] REDUCTASE FABG"/>
    <property type="match status" value="1"/>
</dbReference>
<comment type="similarity">
    <text evidence="1">Belongs to the short-chain dehydrogenases/reductases (SDR) family.</text>
</comment>
<dbReference type="InterPro" id="IPR020904">
    <property type="entry name" value="Sc_DH/Rdtase_CS"/>
</dbReference>
<dbReference type="NCBIfam" id="NF005559">
    <property type="entry name" value="PRK07231.1"/>
    <property type="match status" value="1"/>
</dbReference>
<reference evidence="4 6" key="1">
    <citation type="submission" date="2019-07" db="EMBL/GenBank/DDBJ databases">
        <title>Whole genome shotgun sequence of Clostridium butyricum NBRC 3858.</title>
        <authorList>
            <person name="Hosoyama A."/>
            <person name="Uohara A."/>
            <person name="Ohji S."/>
            <person name="Ichikawa N."/>
        </authorList>
    </citation>
    <scope>NUCLEOTIDE SEQUENCE [LARGE SCALE GENOMIC DNA]</scope>
    <source>
        <strain evidence="4 6">NBRC 3858</strain>
    </source>
</reference>
<dbReference type="PRINTS" id="PR00080">
    <property type="entry name" value="SDRFAMILY"/>
</dbReference>
<protein>
    <submittedName>
        <fullName evidence="4">3-ketoacyl-ACP reductase</fullName>
    </submittedName>
    <submittedName>
        <fullName evidence="5">Glucose 1-dehydrogenase</fullName>
        <ecNumber evidence="5">1.1.1.47</ecNumber>
    </submittedName>
</protein>
<dbReference type="EMBL" id="BKBC01000037">
    <property type="protein sequence ID" value="GEQ21999.1"/>
    <property type="molecule type" value="Genomic_DNA"/>
</dbReference>
<evidence type="ECO:0000313" key="7">
    <source>
        <dbReference type="Proteomes" id="UP000474042"/>
    </source>
</evidence>
<name>A0A512TP03_CLOBU</name>
<organism evidence="4 6">
    <name type="scientific">Clostridium butyricum</name>
    <dbReference type="NCBI Taxonomy" id="1492"/>
    <lineage>
        <taxon>Bacteria</taxon>
        <taxon>Bacillati</taxon>
        <taxon>Bacillota</taxon>
        <taxon>Clostridia</taxon>
        <taxon>Eubacteriales</taxon>
        <taxon>Clostridiaceae</taxon>
        <taxon>Clostridium</taxon>
    </lineage>
</organism>
<dbReference type="PRINTS" id="PR00081">
    <property type="entry name" value="GDHRDH"/>
</dbReference>
<dbReference type="PROSITE" id="PS00061">
    <property type="entry name" value="ADH_SHORT"/>
    <property type="match status" value="1"/>
</dbReference>
<dbReference type="SUPFAM" id="SSF51735">
    <property type="entry name" value="NAD(P)-binding Rossmann-fold domains"/>
    <property type="match status" value="1"/>
</dbReference>
<dbReference type="InterPro" id="IPR036291">
    <property type="entry name" value="NAD(P)-bd_dom_sf"/>
</dbReference>
<dbReference type="InterPro" id="IPR050259">
    <property type="entry name" value="SDR"/>
</dbReference>
<dbReference type="NCBIfam" id="NF047420">
    <property type="entry name" value="EF_P_mod_YmfI"/>
    <property type="match status" value="1"/>
</dbReference>